<evidence type="ECO:0000256" key="3">
    <source>
        <dbReference type="ARBA" id="ARBA00022840"/>
    </source>
</evidence>
<dbReference type="Gene3D" id="3.40.50.620">
    <property type="entry name" value="HUPs"/>
    <property type="match status" value="1"/>
</dbReference>
<dbReference type="InterPro" id="IPR001412">
    <property type="entry name" value="aa-tRNA-synth_I_CS"/>
</dbReference>
<keyword evidence="3 6" id="KW-0067">ATP-binding</keyword>
<sequence>MDLCSQFSGHPLFEQPIASGIHFQISFAPDLLPRILLPYIFDCNSFYGFDDTCGYRNPKDPAAGRKKAIIEVSSPNIAKEFHAGHLRSIIISAYISKLYKSMGWDVVNVNYLGDWGKQFGLIAVGWKGFGSKGLLAADPLSHLLDVYVRINKVFKIEEIEVKAARDRKEDTS</sequence>
<evidence type="ECO:0000256" key="6">
    <source>
        <dbReference type="RuleBase" id="RU363038"/>
    </source>
</evidence>
<evidence type="ECO:0000313" key="9">
    <source>
        <dbReference type="Proteomes" id="UP001590950"/>
    </source>
</evidence>
<dbReference type="Pfam" id="PF00750">
    <property type="entry name" value="tRNA-synt_1d"/>
    <property type="match status" value="1"/>
</dbReference>
<evidence type="ECO:0000259" key="7">
    <source>
        <dbReference type="Pfam" id="PF00750"/>
    </source>
</evidence>
<protein>
    <recommendedName>
        <fullName evidence="5">Arginyl-tRNA synthetase</fullName>
    </recommendedName>
</protein>
<evidence type="ECO:0000256" key="1">
    <source>
        <dbReference type="ARBA" id="ARBA00022598"/>
    </source>
</evidence>
<dbReference type="SUPFAM" id="SSF52374">
    <property type="entry name" value="Nucleotidylyl transferase"/>
    <property type="match status" value="1"/>
</dbReference>
<dbReference type="PROSITE" id="PS00178">
    <property type="entry name" value="AA_TRNA_LIGASE_I"/>
    <property type="match status" value="1"/>
</dbReference>
<dbReference type="InterPro" id="IPR014729">
    <property type="entry name" value="Rossmann-like_a/b/a_fold"/>
</dbReference>
<feature type="domain" description="Arginyl-tRNA synthetase catalytic core" evidence="7">
    <location>
        <begin position="63"/>
        <end position="166"/>
    </location>
</feature>
<proteinExistence type="inferred from homology"/>
<evidence type="ECO:0000256" key="5">
    <source>
        <dbReference type="ARBA" id="ARBA00033033"/>
    </source>
</evidence>
<evidence type="ECO:0000256" key="4">
    <source>
        <dbReference type="ARBA" id="ARBA00023146"/>
    </source>
</evidence>
<keyword evidence="2 6" id="KW-0547">Nucleotide-binding</keyword>
<comment type="similarity">
    <text evidence="6">Belongs to the class-I aminoacyl-tRNA synthetase family.</text>
</comment>
<keyword evidence="9" id="KW-1185">Reference proteome</keyword>
<keyword evidence="1 6" id="KW-0436">Ligase</keyword>
<gene>
    <name evidence="8" type="ORF">N7G274_009093</name>
</gene>
<keyword evidence="4 6" id="KW-0030">Aminoacyl-tRNA synthetase</keyword>
<dbReference type="EMBL" id="JBEFKJ010000034">
    <property type="protein sequence ID" value="KAL2038145.1"/>
    <property type="molecule type" value="Genomic_DNA"/>
</dbReference>
<reference evidence="8 9" key="1">
    <citation type="submission" date="2024-09" db="EMBL/GenBank/DDBJ databases">
        <title>Rethinking Asexuality: The Enigmatic Case of Functional Sexual Genes in Lepraria (Stereocaulaceae).</title>
        <authorList>
            <person name="Doellman M."/>
            <person name="Sun Y."/>
            <person name="Barcenas-Pena A."/>
            <person name="Lumbsch H.T."/>
            <person name="Grewe F."/>
        </authorList>
    </citation>
    <scope>NUCLEOTIDE SEQUENCE [LARGE SCALE GENOMIC DNA]</scope>
    <source>
        <strain evidence="8 9">Mercado 3170</strain>
    </source>
</reference>
<evidence type="ECO:0000256" key="2">
    <source>
        <dbReference type="ARBA" id="ARBA00022741"/>
    </source>
</evidence>
<name>A0ABR3ZZA9_9LECA</name>
<dbReference type="InterPro" id="IPR035684">
    <property type="entry name" value="ArgRS_core"/>
</dbReference>
<evidence type="ECO:0000313" key="8">
    <source>
        <dbReference type="EMBL" id="KAL2038145.1"/>
    </source>
</evidence>
<dbReference type="PANTHER" id="PTHR11956:SF11">
    <property type="entry name" value="ARGININE--TRNA LIGASE, MITOCHONDRIAL-RELATED"/>
    <property type="match status" value="1"/>
</dbReference>
<organism evidence="8 9">
    <name type="scientific">Stereocaulon virgatum</name>
    <dbReference type="NCBI Taxonomy" id="373712"/>
    <lineage>
        <taxon>Eukaryota</taxon>
        <taxon>Fungi</taxon>
        <taxon>Dikarya</taxon>
        <taxon>Ascomycota</taxon>
        <taxon>Pezizomycotina</taxon>
        <taxon>Lecanoromycetes</taxon>
        <taxon>OSLEUM clade</taxon>
        <taxon>Lecanoromycetidae</taxon>
        <taxon>Lecanorales</taxon>
        <taxon>Lecanorineae</taxon>
        <taxon>Stereocaulaceae</taxon>
        <taxon>Stereocaulon</taxon>
    </lineage>
</organism>
<dbReference type="InterPro" id="IPR001278">
    <property type="entry name" value="Arg-tRNA-ligase"/>
</dbReference>
<dbReference type="Proteomes" id="UP001590950">
    <property type="component" value="Unassembled WGS sequence"/>
</dbReference>
<comment type="caution">
    <text evidence="8">The sequence shown here is derived from an EMBL/GenBank/DDBJ whole genome shotgun (WGS) entry which is preliminary data.</text>
</comment>
<dbReference type="PANTHER" id="PTHR11956">
    <property type="entry name" value="ARGINYL-TRNA SYNTHETASE"/>
    <property type="match status" value="1"/>
</dbReference>
<accession>A0ABR3ZZA9</accession>
<keyword evidence="6" id="KW-0648">Protein biosynthesis</keyword>
<dbReference type="PRINTS" id="PR01038">
    <property type="entry name" value="TRNASYNTHARG"/>
</dbReference>